<evidence type="ECO:0000256" key="1">
    <source>
        <dbReference type="ARBA" id="ARBA00008857"/>
    </source>
</evidence>
<accession>A0A382KRC8</accession>
<dbReference type="InterPro" id="IPR002104">
    <property type="entry name" value="Integrase_catalytic"/>
</dbReference>
<keyword evidence="3" id="KW-0233">DNA recombination</keyword>
<dbReference type="GO" id="GO:0003677">
    <property type="term" value="F:DNA binding"/>
    <property type="evidence" value="ECO:0007669"/>
    <property type="project" value="UniProtKB-KW"/>
</dbReference>
<gene>
    <name evidence="6" type="ORF">METZ01_LOCUS278979</name>
</gene>
<evidence type="ECO:0000256" key="2">
    <source>
        <dbReference type="ARBA" id="ARBA00023125"/>
    </source>
</evidence>
<proteinExistence type="inferred from homology"/>
<dbReference type="InterPro" id="IPR011010">
    <property type="entry name" value="DNA_brk_join_enz"/>
</dbReference>
<feature type="domain" description="Core-binding (CB)" evidence="5">
    <location>
        <begin position="77"/>
        <end position="146"/>
    </location>
</feature>
<dbReference type="AlphaFoldDB" id="A0A382KRC8"/>
<dbReference type="GO" id="GO:0006310">
    <property type="term" value="P:DNA recombination"/>
    <property type="evidence" value="ECO:0007669"/>
    <property type="project" value="UniProtKB-KW"/>
</dbReference>
<comment type="similarity">
    <text evidence="1">Belongs to the 'phage' integrase family.</text>
</comment>
<evidence type="ECO:0000259" key="5">
    <source>
        <dbReference type="PROSITE" id="PS51900"/>
    </source>
</evidence>
<name>A0A382KRC8_9ZZZZ</name>
<dbReference type="Gene3D" id="1.10.443.10">
    <property type="entry name" value="Intergrase catalytic core"/>
    <property type="match status" value="1"/>
</dbReference>
<dbReference type="InterPro" id="IPR013762">
    <property type="entry name" value="Integrase-like_cat_sf"/>
</dbReference>
<dbReference type="InterPro" id="IPR010998">
    <property type="entry name" value="Integrase_recombinase_N"/>
</dbReference>
<feature type="non-terminal residue" evidence="6">
    <location>
        <position position="1"/>
    </location>
</feature>
<dbReference type="Gene3D" id="1.10.150.130">
    <property type="match status" value="1"/>
</dbReference>
<evidence type="ECO:0000313" key="6">
    <source>
        <dbReference type="EMBL" id="SVC26125.1"/>
    </source>
</evidence>
<dbReference type="PANTHER" id="PTHR30349">
    <property type="entry name" value="PHAGE INTEGRASE-RELATED"/>
    <property type="match status" value="1"/>
</dbReference>
<sequence>VPKIYTRNQGGNLRYYADLRDLGGGQVALRPPGSSRATTDEIEAHKLFASKIEEVQGKVAASGFARLKPFMDRFISQNPGEVTEQWLHDTELRLLKAVEYFGADRGLVSIEPKHIRDWLNKKLSHLANGTQRHYLHALSGLYRYAQELGVVPVAYNPVGGLYRKPSIVNKRQRTDEFFEIDEAARFLDPARRLKLHHALIATYLLTGGRRNEVFGLSVSDIDFENNLIRIQPNQHRRLKRVWSERAVPLWPQLNEILRPYVKGLGRSGDELLFPSQTGEMITDLRTPLGIIAAEAKMERPRLTKFRHTYATARLQTTDGGKQIALWTVAKELGHKNVSRVEDTYGHPSHYRPRGEAVEYRVASRGSG</sequence>
<dbReference type="SUPFAM" id="SSF56349">
    <property type="entry name" value="DNA breaking-rejoining enzymes"/>
    <property type="match status" value="1"/>
</dbReference>
<organism evidence="6">
    <name type="scientific">marine metagenome</name>
    <dbReference type="NCBI Taxonomy" id="408172"/>
    <lineage>
        <taxon>unclassified sequences</taxon>
        <taxon>metagenomes</taxon>
        <taxon>ecological metagenomes</taxon>
    </lineage>
</organism>
<dbReference type="PROSITE" id="PS51898">
    <property type="entry name" value="TYR_RECOMBINASE"/>
    <property type="match status" value="1"/>
</dbReference>
<dbReference type="PANTHER" id="PTHR30349:SF64">
    <property type="entry name" value="PROPHAGE INTEGRASE INTD-RELATED"/>
    <property type="match status" value="1"/>
</dbReference>
<dbReference type="Pfam" id="PF00589">
    <property type="entry name" value="Phage_integrase"/>
    <property type="match status" value="1"/>
</dbReference>
<keyword evidence="2" id="KW-0238">DNA-binding</keyword>
<reference evidence="6" key="1">
    <citation type="submission" date="2018-05" db="EMBL/GenBank/DDBJ databases">
        <authorList>
            <person name="Lanie J.A."/>
            <person name="Ng W.-L."/>
            <person name="Kazmierczak K.M."/>
            <person name="Andrzejewski T.M."/>
            <person name="Davidsen T.M."/>
            <person name="Wayne K.J."/>
            <person name="Tettelin H."/>
            <person name="Glass J.I."/>
            <person name="Rusch D."/>
            <person name="Podicherti R."/>
            <person name="Tsui H.-C.T."/>
            <person name="Winkler M.E."/>
        </authorList>
    </citation>
    <scope>NUCLEOTIDE SEQUENCE</scope>
</reference>
<evidence type="ECO:0000259" key="4">
    <source>
        <dbReference type="PROSITE" id="PS51898"/>
    </source>
</evidence>
<dbReference type="PROSITE" id="PS51900">
    <property type="entry name" value="CB"/>
    <property type="match status" value="1"/>
</dbReference>
<feature type="domain" description="Tyr recombinase" evidence="4">
    <location>
        <begin position="173"/>
        <end position="357"/>
    </location>
</feature>
<dbReference type="GO" id="GO:0015074">
    <property type="term" value="P:DNA integration"/>
    <property type="evidence" value="ECO:0007669"/>
    <property type="project" value="InterPro"/>
</dbReference>
<evidence type="ECO:0008006" key="7">
    <source>
        <dbReference type="Google" id="ProtNLM"/>
    </source>
</evidence>
<dbReference type="InterPro" id="IPR050090">
    <property type="entry name" value="Tyrosine_recombinase_XerCD"/>
</dbReference>
<protein>
    <recommendedName>
        <fullName evidence="7">Tyr recombinase domain-containing protein</fullName>
    </recommendedName>
</protein>
<dbReference type="EMBL" id="UINC01081868">
    <property type="protein sequence ID" value="SVC26125.1"/>
    <property type="molecule type" value="Genomic_DNA"/>
</dbReference>
<dbReference type="InterPro" id="IPR044068">
    <property type="entry name" value="CB"/>
</dbReference>
<evidence type="ECO:0000256" key="3">
    <source>
        <dbReference type="ARBA" id="ARBA00023172"/>
    </source>
</evidence>